<proteinExistence type="predicted"/>
<feature type="domain" description="PknH-like extracellular" evidence="1">
    <location>
        <begin position="58"/>
        <end position="204"/>
    </location>
</feature>
<dbReference type="InterPro" id="IPR038232">
    <property type="entry name" value="PknH-like_Extracell_sf"/>
</dbReference>
<dbReference type="AlphaFoldDB" id="A0AAD1H896"/>
<reference evidence="2 3" key="1">
    <citation type="journal article" date="2019" name="Emerg. Microbes Infect.">
        <title>Comprehensive subspecies identification of 175 nontuberculous mycobacteria species based on 7547 genomic profiles.</title>
        <authorList>
            <person name="Matsumoto Y."/>
            <person name="Kinjo T."/>
            <person name="Motooka D."/>
            <person name="Nabeya D."/>
            <person name="Jung N."/>
            <person name="Uechi K."/>
            <person name="Horii T."/>
            <person name="Iida T."/>
            <person name="Fujita J."/>
            <person name="Nakamura S."/>
        </authorList>
    </citation>
    <scope>NUCLEOTIDE SEQUENCE [LARGE SCALE GENOMIC DNA]</scope>
    <source>
        <strain evidence="2 3">JCM 6375</strain>
    </source>
</reference>
<dbReference type="Proteomes" id="UP000466681">
    <property type="component" value="Chromosome"/>
</dbReference>
<dbReference type="Pfam" id="PF14032">
    <property type="entry name" value="PknH_C"/>
    <property type="match status" value="1"/>
</dbReference>
<protein>
    <recommendedName>
        <fullName evidence="1">PknH-like extracellular domain-containing protein</fullName>
    </recommendedName>
</protein>
<dbReference type="EMBL" id="AP022560">
    <property type="protein sequence ID" value="BBX00299.1"/>
    <property type="molecule type" value="Genomic_DNA"/>
</dbReference>
<name>A0AAD1H896_9MYCO</name>
<evidence type="ECO:0000259" key="1">
    <source>
        <dbReference type="Pfam" id="PF14032"/>
    </source>
</evidence>
<dbReference type="InterPro" id="IPR026954">
    <property type="entry name" value="PknH-like_Extracell"/>
</dbReference>
<dbReference type="RefSeq" id="WP_083156678.1">
    <property type="nucleotide sequence ID" value="NZ_AP022560.1"/>
</dbReference>
<gene>
    <name evidence="2" type="ORF">MMOR_12350</name>
</gene>
<dbReference type="PROSITE" id="PS51257">
    <property type="entry name" value="PROKAR_LIPOPROTEIN"/>
    <property type="match status" value="1"/>
</dbReference>
<sequence>MVAARGCGLLLAVVLSGCTQVIDDPQPKAPPVAPITAGQVVDLLSPSVEKYDGNLFTTVTPEECSGVAKEVDPPFIFDSDPAATDGGHWMVDKLGRETYIEEMVAVYRANYDAKKALSQAKQTLQSCQGTRFEVTDMKGRSYDFALLPPVPSSSPNILLWSFKASDWACDSTFVAAHNAAIEISTCGPVGGYPVHILATEALDRIESLANTTA</sequence>
<dbReference type="KEGG" id="mmor:MMOR_12350"/>
<evidence type="ECO:0000313" key="2">
    <source>
        <dbReference type="EMBL" id="BBX00299.1"/>
    </source>
</evidence>
<organism evidence="2 3">
    <name type="scientific">Mycolicibacterium moriokaense</name>
    <dbReference type="NCBI Taxonomy" id="39691"/>
    <lineage>
        <taxon>Bacteria</taxon>
        <taxon>Bacillati</taxon>
        <taxon>Actinomycetota</taxon>
        <taxon>Actinomycetes</taxon>
        <taxon>Mycobacteriales</taxon>
        <taxon>Mycobacteriaceae</taxon>
        <taxon>Mycolicibacterium</taxon>
    </lineage>
</organism>
<evidence type="ECO:0000313" key="3">
    <source>
        <dbReference type="Proteomes" id="UP000466681"/>
    </source>
</evidence>
<dbReference type="Gene3D" id="3.40.1000.70">
    <property type="entry name" value="PknH-like extracellular domain"/>
    <property type="match status" value="1"/>
</dbReference>
<accession>A0AAD1H896</accession>
<keyword evidence="3" id="KW-1185">Reference proteome</keyword>